<dbReference type="EMBL" id="BMAV01019232">
    <property type="protein sequence ID" value="GFY72049.1"/>
    <property type="molecule type" value="Genomic_DNA"/>
</dbReference>
<keyword evidence="3" id="KW-1185">Reference proteome</keyword>
<comment type="caution">
    <text evidence="2">The sequence shown here is derived from an EMBL/GenBank/DDBJ whole genome shotgun (WGS) entry which is preliminary data.</text>
</comment>
<sequence length="108" mass="11591">MRLFANSLSVLRACAPERNVEGEGGIAEGGAKGKKRERMNEKNRIGRGLAASPQWAGTLYAMSCVDWKGERAGGRGALSREAFRVIVRKQRPMVAVCGSVLSASGWTP</sequence>
<evidence type="ECO:0000313" key="2">
    <source>
        <dbReference type="EMBL" id="GFY72049.1"/>
    </source>
</evidence>
<feature type="region of interest" description="Disordered" evidence="1">
    <location>
        <begin position="21"/>
        <end position="46"/>
    </location>
</feature>
<organism evidence="2 3">
    <name type="scientific">Trichonephila inaurata madagascariensis</name>
    <dbReference type="NCBI Taxonomy" id="2747483"/>
    <lineage>
        <taxon>Eukaryota</taxon>
        <taxon>Metazoa</taxon>
        <taxon>Ecdysozoa</taxon>
        <taxon>Arthropoda</taxon>
        <taxon>Chelicerata</taxon>
        <taxon>Arachnida</taxon>
        <taxon>Araneae</taxon>
        <taxon>Araneomorphae</taxon>
        <taxon>Entelegynae</taxon>
        <taxon>Araneoidea</taxon>
        <taxon>Nephilidae</taxon>
        <taxon>Trichonephila</taxon>
        <taxon>Trichonephila inaurata</taxon>
    </lineage>
</organism>
<dbReference type="OrthoDB" id="10293065at2759"/>
<name>A0A8X7CGU5_9ARAC</name>
<dbReference type="AlphaFoldDB" id="A0A8X7CGU5"/>
<gene>
    <name evidence="2" type="ORF">TNIN_332441</name>
</gene>
<accession>A0A8X7CGU5</accession>
<evidence type="ECO:0000256" key="1">
    <source>
        <dbReference type="SAM" id="MobiDB-lite"/>
    </source>
</evidence>
<proteinExistence type="predicted"/>
<reference evidence="2" key="1">
    <citation type="submission" date="2020-08" db="EMBL/GenBank/DDBJ databases">
        <title>Multicomponent nature underlies the extraordinary mechanical properties of spider dragline silk.</title>
        <authorList>
            <person name="Kono N."/>
            <person name="Nakamura H."/>
            <person name="Mori M."/>
            <person name="Yoshida Y."/>
            <person name="Ohtoshi R."/>
            <person name="Malay A.D."/>
            <person name="Moran D.A.P."/>
            <person name="Tomita M."/>
            <person name="Numata K."/>
            <person name="Arakawa K."/>
        </authorList>
    </citation>
    <scope>NUCLEOTIDE SEQUENCE</scope>
</reference>
<dbReference type="Proteomes" id="UP000886998">
    <property type="component" value="Unassembled WGS sequence"/>
</dbReference>
<evidence type="ECO:0000313" key="3">
    <source>
        <dbReference type="Proteomes" id="UP000886998"/>
    </source>
</evidence>
<protein>
    <submittedName>
        <fullName evidence="2">Uncharacterized protein</fullName>
    </submittedName>
</protein>